<keyword evidence="7" id="KW-0998">Cell outer membrane</keyword>
<dbReference type="GO" id="GO:0015562">
    <property type="term" value="F:efflux transmembrane transporter activity"/>
    <property type="evidence" value="ECO:0007669"/>
    <property type="project" value="InterPro"/>
</dbReference>
<feature type="coiled-coil region" evidence="8">
    <location>
        <begin position="194"/>
        <end position="221"/>
    </location>
</feature>
<name>A0A1H5UF61_9BACT</name>
<comment type="subcellular location">
    <subcellularLocation>
        <location evidence="1">Cell outer membrane</location>
    </subcellularLocation>
</comment>
<evidence type="ECO:0000256" key="1">
    <source>
        <dbReference type="ARBA" id="ARBA00004442"/>
    </source>
</evidence>
<feature type="chain" id="PRO_5009286096" evidence="9">
    <location>
        <begin position="36"/>
        <end position="492"/>
    </location>
</feature>
<evidence type="ECO:0000256" key="8">
    <source>
        <dbReference type="SAM" id="Coils"/>
    </source>
</evidence>
<protein>
    <submittedName>
        <fullName evidence="10">Outer membrane protein TolC</fullName>
    </submittedName>
</protein>
<evidence type="ECO:0000256" key="3">
    <source>
        <dbReference type="ARBA" id="ARBA00022448"/>
    </source>
</evidence>
<keyword evidence="11" id="KW-1185">Reference proteome</keyword>
<evidence type="ECO:0000256" key="5">
    <source>
        <dbReference type="ARBA" id="ARBA00022692"/>
    </source>
</evidence>
<accession>A0A1H5UF61</accession>
<dbReference type="PIRSF" id="PIRSF001892">
    <property type="entry name" value="CyaE"/>
    <property type="match status" value="1"/>
</dbReference>
<dbReference type="PANTHER" id="PTHR30026">
    <property type="entry name" value="OUTER MEMBRANE PROTEIN TOLC"/>
    <property type="match status" value="1"/>
</dbReference>
<dbReference type="InterPro" id="IPR028351">
    <property type="entry name" value="CyaE"/>
</dbReference>
<dbReference type="AlphaFoldDB" id="A0A1H5UF61"/>
<keyword evidence="5" id="KW-0812">Transmembrane</keyword>
<evidence type="ECO:0000313" key="11">
    <source>
        <dbReference type="Proteomes" id="UP000236728"/>
    </source>
</evidence>
<evidence type="ECO:0000256" key="9">
    <source>
        <dbReference type="SAM" id="SignalP"/>
    </source>
</evidence>
<dbReference type="PANTHER" id="PTHR30026:SF20">
    <property type="entry name" value="OUTER MEMBRANE PROTEIN TOLC"/>
    <property type="match status" value="1"/>
</dbReference>
<keyword evidence="4" id="KW-1134">Transmembrane beta strand</keyword>
<evidence type="ECO:0000256" key="7">
    <source>
        <dbReference type="ARBA" id="ARBA00023237"/>
    </source>
</evidence>
<dbReference type="EMBL" id="FNVA01000001">
    <property type="protein sequence ID" value="SEF73664.1"/>
    <property type="molecule type" value="Genomic_DNA"/>
</dbReference>
<evidence type="ECO:0000313" key="10">
    <source>
        <dbReference type="EMBL" id="SEF73664.1"/>
    </source>
</evidence>
<keyword evidence="3" id="KW-0813">Transport</keyword>
<dbReference type="InterPro" id="IPR051906">
    <property type="entry name" value="TolC-like"/>
</dbReference>
<evidence type="ECO:0000256" key="6">
    <source>
        <dbReference type="ARBA" id="ARBA00023136"/>
    </source>
</evidence>
<organism evidence="10 11">
    <name type="scientific">Bryocella elongata</name>
    <dbReference type="NCBI Taxonomy" id="863522"/>
    <lineage>
        <taxon>Bacteria</taxon>
        <taxon>Pseudomonadati</taxon>
        <taxon>Acidobacteriota</taxon>
        <taxon>Terriglobia</taxon>
        <taxon>Terriglobales</taxon>
        <taxon>Acidobacteriaceae</taxon>
        <taxon>Bryocella</taxon>
    </lineage>
</organism>
<keyword evidence="9" id="KW-0732">Signal</keyword>
<evidence type="ECO:0000256" key="2">
    <source>
        <dbReference type="ARBA" id="ARBA00007613"/>
    </source>
</evidence>
<dbReference type="Pfam" id="PF02321">
    <property type="entry name" value="OEP"/>
    <property type="match status" value="2"/>
</dbReference>
<evidence type="ECO:0000256" key="4">
    <source>
        <dbReference type="ARBA" id="ARBA00022452"/>
    </source>
</evidence>
<keyword evidence="6" id="KW-0472">Membrane</keyword>
<dbReference type="InterPro" id="IPR003423">
    <property type="entry name" value="OMP_efflux"/>
</dbReference>
<dbReference type="GO" id="GO:0009279">
    <property type="term" value="C:cell outer membrane"/>
    <property type="evidence" value="ECO:0007669"/>
    <property type="project" value="UniProtKB-SubCell"/>
</dbReference>
<dbReference type="GO" id="GO:1990281">
    <property type="term" value="C:efflux pump complex"/>
    <property type="evidence" value="ECO:0007669"/>
    <property type="project" value="TreeGrafter"/>
</dbReference>
<gene>
    <name evidence="10" type="ORF">SAMN05421819_0998</name>
</gene>
<dbReference type="Proteomes" id="UP000236728">
    <property type="component" value="Unassembled WGS sequence"/>
</dbReference>
<comment type="similarity">
    <text evidence="2">Belongs to the outer membrane factor (OMF) (TC 1.B.17) family.</text>
</comment>
<proteinExistence type="inferred from homology"/>
<dbReference type="SUPFAM" id="SSF56954">
    <property type="entry name" value="Outer membrane efflux proteins (OEP)"/>
    <property type="match status" value="1"/>
</dbReference>
<dbReference type="GO" id="GO:0015288">
    <property type="term" value="F:porin activity"/>
    <property type="evidence" value="ECO:0007669"/>
    <property type="project" value="TreeGrafter"/>
</dbReference>
<sequence>MLDFMDGSTSKRSLDVRRLLLAALVMSACSGSVRAQGVPASSSSIFQPRGVQSLQQGAQAKAPEAAQLDVAKIYTLADLIDVAQLHNPETRVAWQQAKARAAGLGIARSALYPTISAVALAISLRQAALVGEYFNRQTEGVFEPVLEVEYLVFDVGGRSGEIDAAKAELLAADLHFNDTHRKVIDEVASSYYRLLNAQGQMEAAQANLANAKAVEDDATARLANGLATKPDELEATAARAQAEYDLQSAEGAVEIARGDLATVVGGEPDAEFKVQGIDELKLPSQMAASVDEDMQRAFRQRPDLLQQLARIRADDAAIKQARSTYFPELSFKGDGGEARAYGQTNLYNGHYAVGEVWTAELELKWTLFDGARREYRIAKAKADKKTTQAEIDTLRDRIANEVWAAYSNMRTALRQQQAAASFLTASQQSYEAAHESYGYGVRNLLDVVSAQKTLAAARSQDIAARTQLLLQVTNVAFRTGDMVATQHWTPTP</sequence>
<reference evidence="10 11" key="1">
    <citation type="submission" date="2016-10" db="EMBL/GenBank/DDBJ databases">
        <authorList>
            <person name="de Groot N.N."/>
        </authorList>
    </citation>
    <scope>NUCLEOTIDE SEQUENCE [LARGE SCALE GENOMIC DNA]</scope>
    <source>
        <strain evidence="10 11">DSM 22489</strain>
    </source>
</reference>
<dbReference type="Gene3D" id="1.20.1600.10">
    <property type="entry name" value="Outer membrane efflux proteins (OEP)"/>
    <property type="match status" value="1"/>
</dbReference>
<keyword evidence="8" id="KW-0175">Coiled coil</keyword>
<feature type="signal peptide" evidence="9">
    <location>
        <begin position="1"/>
        <end position="35"/>
    </location>
</feature>